<keyword evidence="1" id="KW-0732">Signal</keyword>
<evidence type="ECO:0000313" key="3">
    <source>
        <dbReference type="Proteomes" id="UP000182840"/>
    </source>
</evidence>
<dbReference type="AlphaFoldDB" id="A0A1L3SL65"/>
<dbReference type="EMBL" id="CP018171">
    <property type="protein sequence ID" value="APH70042.1"/>
    <property type="molecule type" value="Genomic_DNA"/>
</dbReference>
<dbReference type="KEGG" id="meso:BSQ44_00595"/>
<reference evidence="3" key="1">
    <citation type="submission" date="2016-11" db="EMBL/GenBank/DDBJ databases">
        <title>Mesorhizobium oceanicum sp. nov., isolated from deep seawater in South China Sea.</title>
        <authorList>
            <person name="Fu G.-Y."/>
        </authorList>
    </citation>
    <scope>NUCLEOTIDE SEQUENCE [LARGE SCALE GENOMIC DNA]</scope>
    <source>
        <strain evidence="3">B7</strain>
    </source>
</reference>
<name>A0A1L3SL65_9HYPH</name>
<feature type="chain" id="PRO_5013109127" evidence="1">
    <location>
        <begin position="21"/>
        <end position="118"/>
    </location>
</feature>
<feature type="signal peptide" evidence="1">
    <location>
        <begin position="1"/>
        <end position="20"/>
    </location>
</feature>
<accession>A0A1L3SL65</accession>
<protein>
    <submittedName>
        <fullName evidence="2">Uncharacterized protein</fullName>
    </submittedName>
</protein>
<evidence type="ECO:0000313" key="2">
    <source>
        <dbReference type="EMBL" id="APH70042.1"/>
    </source>
</evidence>
<sequence>MLRPALLACIALFFALPAQPEELTLYLANRAPHAVAAELSSPDGDRQWPGGGKVYMLEKGEQKSVRIECRVGETICYGAWRFGDETTAYGVGPDRELVCDQCCLTCAPASAAHIDIGG</sequence>
<dbReference type="STRING" id="1670800.BSQ44_00595"/>
<evidence type="ECO:0000256" key="1">
    <source>
        <dbReference type="SAM" id="SignalP"/>
    </source>
</evidence>
<proteinExistence type="predicted"/>
<keyword evidence="3" id="KW-1185">Reference proteome</keyword>
<dbReference type="OrthoDB" id="7677739at2"/>
<dbReference type="RefSeq" id="WP_072601455.1">
    <property type="nucleotide sequence ID" value="NZ_CP018171.1"/>
</dbReference>
<dbReference type="Proteomes" id="UP000182840">
    <property type="component" value="Chromosome"/>
</dbReference>
<organism evidence="2 3">
    <name type="scientific">Aquibium oceanicum</name>
    <dbReference type="NCBI Taxonomy" id="1670800"/>
    <lineage>
        <taxon>Bacteria</taxon>
        <taxon>Pseudomonadati</taxon>
        <taxon>Pseudomonadota</taxon>
        <taxon>Alphaproteobacteria</taxon>
        <taxon>Hyphomicrobiales</taxon>
        <taxon>Phyllobacteriaceae</taxon>
        <taxon>Aquibium</taxon>
    </lineage>
</organism>
<gene>
    <name evidence="2" type="ORF">BSQ44_00595</name>
</gene>